<dbReference type="AlphaFoldDB" id="A0A392P7E5"/>
<keyword evidence="4" id="KW-1185">Reference proteome</keyword>
<protein>
    <submittedName>
        <fullName evidence="3">Serine/threonine-protein phosphatase 7 long form-like protein</fullName>
    </submittedName>
</protein>
<proteinExistence type="predicted"/>
<dbReference type="GO" id="GO:0010073">
    <property type="term" value="P:meristem maintenance"/>
    <property type="evidence" value="ECO:0007669"/>
    <property type="project" value="InterPro"/>
</dbReference>
<dbReference type="PANTHER" id="PTHR46033:SF1">
    <property type="entry name" value="PROTEIN MAIN-LIKE 2"/>
    <property type="match status" value="1"/>
</dbReference>
<accession>A0A392P7E5</accession>
<dbReference type="InterPro" id="IPR019557">
    <property type="entry name" value="AminoTfrase-like_pln_mobile"/>
</dbReference>
<feature type="transmembrane region" description="Helical" evidence="1">
    <location>
        <begin position="111"/>
        <end position="132"/>
    </location>
</feature>
<keyword evidence="1" id="KW-0812">Transmembrane</keyword>
<reference evidence="3 4" key="1">
    <citation type="journal article" date="2018" name="Front. Plant Sci.">
        <title>Red Clover (Trifolium pratense) and Zigzag Clover (T. medium) - A Picture of Genomic Similarities and Differences.</title>
        <authorList>
            <person name="Dluhosova J."/>
            <person name="Istvanek J."/>
            <person name="Nedelnik J."/>
            <person name="Repkova J."/>
        </authorList>
    </citation>
    <scope>NUCLEOTIDE SEQUENCE [LARGE SCALE GENOMIC DNA]</scope>
    <source>
        <strain evidence="4">cv. 10/8</strain>
        <tissue evidence="3">Leaf</tissue>
    </source>
</reference>
<feature type="domain" description="Aminotransferase-like plant mobile" evidence="2">
    <location>
        <begin position="3"/>
        <end position="97"/>
    </location>
</feature>
<sequence length="133" mass="15485">MSNPHLITAFVERWYPDTLSFHMSWGEMTITLDDVFGCLLHLPIWGKFYTPPSCMNDEGDVALAEQLLGVPYHHARDETRNQRGDYYSQEWLYEDVSSLLTRVSRVKTRNIYRCIGVYLLVIDFVGALLGWLH</sequence>
<name>A0A392P7E5_9FABA</name>
<dbReference type="EMBL" id="LXQA010065207">
    <property type="protein sequence ID" value="MCI07389.1"/>
    <property type="molecule type" value="Genomic_DNA"/>
</dbReference>
<keyword evidence="1" id="KW-0472">Membrane</keyword>
<organism evidence="3 4">
    <name type="scientific">Trifolium medium</name>
    <dbReference type="NCBI Taxonomy" id="97028"/>
    <lineage>
        <taxon>Eukaryota</taxon>
        <taxon>Viridiplantae</taxon>
        <taxon>Streptophyta</taxon>
        <taxon>Embryophyta</taxon>
        <taxon>Tracheophyta</taxon>
        <taxon>Spermatophyta</taxon>
        <taxon>Magnoliopsida</taxon>
        <taxon>eudicotyledons</taxon>
        <taxon>Gunneridae</taxon>
        <taxon>Pentapetalae</taxon>
        <taxon>rosids</taxon>
        <taxon>fabids</taxon>
        <taxon>Fabales</taxon>
        <taxon>Fabaceae</taxon>
        <taxon>Papilionoideae</taxon>
        <taxon>50 kb inversion clade</taxon>
        <taxon>NPAAA clade</taxon>
        <taxon>Hologalegina</taxon>
        <taxon>IRL clade</taxon>
        <taxon>Trifolieae</taxon>
        <taxon>Trifolium</taxon>
    </lineage>
</organism>
<comment type="caution">
    <text evidence="3">The sequence shown here is derived from an EMBL/GenBank/DDBJ whole genome shotgun (WGS) entry which is preliminary data.</text>
</comment>
<dbReference type="Proteomes" id="UP000265520">
    <property type="component" value="Unassembled WGS sequence"/>
</dbReference>
<dbReference type="Pfam" id="PF10536">
    <property type="entry name" value="PMD"/>
    <property type="match status" value="1"/>
</dbReference>
<keyword evidence="1" id="KW-1133">Transmembrane helix</keyword>
<evidence type="ECO:0000256" key="1">
    <source>
        <dbReference type="SAM" id="Phobius"/>
    </source>
</evidence>
<evidence type="ECO:0000313" key="4">
    <source>
        <dbReference type="Proteomes" id="UP000265520"/>
    </source>
</evidence>
<evidence type="ECO:0000313" key="3">
    <source>
        <dbReference type="EMBL" id="MCI07389.1"/>
    </source>
</evidence>
<dbReference type="PANTHER" id="PTHR46033">
    <property type="entry name" value="PROTEIN MAIN-LIKE 2"/>
    <property type="match status" value="1"/>
</dbReference>
<dbReference type="InterPro" id="IPR044824">
    <property type="entry name" value="MAIN-like"/>
</dbReference>
<evidence type="ECO:0000259" key="2">
    <source>
        <dbReference type="Pfam" id="PF10536"/>
    </source>
</evidence>